<accession>A0A1D9P4L9</accession>
<dbReference type="Gene3D" id="3.40.50.720">
    <property type="entry name" value="NAD(P)-binding Rossmann-like Domain"/>
    <property type="match status" value="1"/>
</dbReference>
<dbReference type="HAMAP" id="MF_00955">
    <property type="entry name" value="GDP_Man_dehydratase"/>
    <property type="match status" value="1"/>
</dbReference>
<dbReference type="GO" id="GO:0008446">
    <property type="term" value="F:GDP-mannose 4,6-dehydratase activity"/>
    <property type="evidence" value="ECO:0007669"/>
    <property type="project" value="UniProtKB-UniRule"/>
</dbReference>
<evidence type="ECO:0000256" key="2">
    <source>
        <dbReference type="ARBA" id="ARBA00001937"/>
    </source>
</evidence>
<comment type="function">
    <text evidence="6 7">Catalyzes the conversion of GDP-D-mannose to GDP-4-dehydro-6-deoxy-D-mannose.</text>
</comment>
<dbReference type="InterPro" id="IPR006368">
    <property type="entry name" value="GDP_Man_deHydtase"/>
</dbReference>
<dbReference type="EC" id="4.2.1.47" evidence="4 7"/>
<dbReference type="KEGG" id="bhu:bhn_I2439"/>
<comment type="caution">
    <text evidence="7">Lacks conserved residue(s) required for the propagation of feature annotation.</text>
</comment>
<evidence type="ECO:0000256" key="7">
    <source>
        <dbReference type="HAMAP-Rule" id="MF_00955"/>
    </source>
</evidence>
<evidence type="ECO:0000256" key="5">
    <source>
        <dbReference type="ARBA" id="ARBA00023239"/>
    </source>
</evidence>
<evidence type="ECO:0000256" key="3">
    <source>
        <dbReference type="ARBA" id="ARBA00009263"/>
    </source>
</evidence>
<dbReference type="InterPro" id="IPR016040">
    <property type="entry name" value="NAD(P)-bd_dom"/>
</dbReference>
<evidence type="ECO:0000256" key="4">
    <source>
        <dbReference type="ARBA" id="ARBA00011989"/>
    </source>
</evidence>
<comment type="similarity">
    <text evidence="3 7">Belongs to the NAD(P)-dependent epimerase/dehydratase family. GDP-mannose 4,6-dehydratase subfamily.</text>
</comment>
<keyword evidence="10" id="KW-1185">Reference proteome</keyword>
<dbReference type="OrthoDB" id="9779041at2"/>
<dbReference type="Proteomes" id="UP000179284">
    <property type="component" value="Chromosome I"/>
</dbReference>
<sequence length="363" mass="41202">MAKKALITGITGQDGSYLAEFLLEKGYDVHGIIRRSSVDYRERIAHLEGKPNFHLHYGDLGDSMSIIGIVSKVRPDEIYNLAAQSHVQVSFDSPEFTADVDAVGVTRILEAVRQCGLTETCRIYQASTSELYGKVEEVPQNEKTPFHPYSPYAVAKLYGFWIVKEYREAYNMFCCSGILFNHESERRGETFVTRKITLAASRIAQGKQDKLYLGNLSSLRDWGYAKDYVECMWLILQNDKPEDFVIATGVQHSVREFAQLAFHYAGIELEFKGEGADEKGYDKATGKVLVEVSPDFYRPTDVVNLWGDPTKAKEKLHWNPQSTSFEDLVRIMVEHDMAKVAVERANEHVEFNLAEFLEKGIDK</sequence>
<reference evidence="10" key="1">
    <citation type="submission" date="2016-10" db="EMBL/GenBank/DDBJ databases">
        <title>The complete genome sequence of the rumen bacterium Butyrivibrio hungatei MB2003.</title>
        <authorList>
            <person name="Palevich N."/>
            <person name="Kelly W.J."/>
            <person name="Leahy S.C."/>
            <person name="Altermann E."/>
            <person name="Rakonjac J."/>
            <person name="Attwood G.T."/>
        </authorList>
    </citation>
    <scope>NUCLEOTIDE SEQUENCE [LARGE SCALE GENOMIC DNA]</scope>
    <source>
        <strain evidence="10">MB2003</strain>
    </source>
</reference>
<dbReference type="GO" id="GO:0070401">
    <property type="term" value="F:NADP+ binding"/>
    <property type="evidence" value="ECO:0007669"/>
    <property type="project" value="UniProtKB-UniRule"/>
</dbReference>
<dbReference type="PANTHER" id="PTHR43715">
    <property type="entry name" value="GDP-MANNOSE 4,6-DEHYDRATASE"/>
    <property type="match status" value="1"/>
</dbReference>
<dbReference type="EMBL" id="CP017831">
    <property type="protein sequence ID" value="AOZ97471.1"/>
    <property type="molecule type" value="Genomic_DNA"/>
</dbReference>
<dbReference type="RefSeq" id="WP_071177069.1">
    <property type="nucleotide sequence ID" value="NZ_CP017831.1"/>
</dbReference>
<dbReference type="PANTHER" id="PTHR43715:SF1">
    <property type="entry name" value="GDP-MANNOSE 4,6 DEHYDRATASE"/>
    <property type="match status" value="1"/>
</dbReference>
<name>A0A1D9P4L9_9FIRM</name>
<evidence type="ECO:0000313" key="9">
    <source>
        <dbReference type="EMBL" id="AOZ97471.1"/>
    </source>
</evidence>
<dbReference type="Gene3D" id="3.90.25.10">
    <property type="entry name" value="UDP-galactose 4-epimerase, domain 1"/>
    <property type="match status" value="1"/>
</dbReference>
<dbReference type="CDD" id="cd05260">
    <property type="entry name" value="GDP_MD_SDR_e"/>
    <property type="match status" value="1"/>
</dbReference>
<evidence type="ECO:0000313" key="10">
    <source>
        <dbReference type="Proteomes" id="UP000179284"/>
    </source>
</evidence>
<evidence type="ECO:0000256" key="1">
    <source>
        <dbReference type="ARBA" id="ARBA00000188"/>
    </source>
</evidence>
<comment type="cofactor">
    <cofactor evidence="2 7">
        <name>NADP(+)</name>
        <dbReference type="ChEBI" id="CHEBI:58349"/>
    </cofactor>
</comment>
<keyword evidence="5 7" id="KW-0456">Lyase</keyword>
<feature type="domain" description="NAD(P)-binding" evidence="8">
    <location>
        <begin position="6"/>
        <end position="332"/>
    </location>
</feature>
<comment type="catalytic activity">
    <reaction evidence="1 7">
        <text>GDP-alpha-D-mannose = GDP-4-dehydro-alpha-D-rhamnose + H2O</text>
        <dbReference type="Rhea" id="RHEA:23820"/>
        <dbReference type="ChEBI" id="CHEBI:15377"/>
        <dbReference type="ChEBI" id="CHEBI:57527"/>
        <dbReference type="ChEBI" id="CHEBI:57964"/>
        <dbReference type="EC" id="4.2.1.47"/>
    </reaction>
</comment>
<dbReference type="InterPro" id="IPR036291">
    <property type="entry name" value="NAD(P)-bd_dom_sf"/>
</dbReference>
<keyword evidence="7" id="KW-0521">NADP</keyword>
<dbReference type="NCBIfam" id="TIGR01472">
    <property type="entry name" value="gmd"/>
    <property type="match status" value="1"/>
</dbReference>
<proteinExistence type="inferred from homology"/>
<dbReference type="FunFam" id="3.40.50.720:FF:000924">
    <property type="entry name" value="GDP-mannose 4,6 dehydratase"/>
    <property type="match status" value="1"/>
</dbReference>
<evidence type="ECO:0000259" key="8">
    <source>
        <dbReference type="Pfam" id="PF16363"/>
    </source>
</evidence>
<dbReference type="Pfam" id="PF16363">
    <property type="entry name" value="GDP_Man_Dehyd"/>
    <property type="match status" value="1"/>
</dbReference>
<evidence type="ECO:0000256" key="6">
    <source>
        <dbReference type="ARBA" id="ARBA00059383"/>
    </source>
</evidence>
<dbReference type="GO" id="GO:0042351">
    <property type="term" value="P:'de novo' GDP-L-fucose biosynthetic process"/>
    <property type="evidence" value="ECO:0007669"/>
    <property type="project" value="TreeGrafter"/>
</dbReference>
<gene>
    <name evidence="7" type="primary">gmd</name>
    <name evidence="9" type="ORF">bhn_I2439</name>
</gene>
<dbReference type="AlphaFoldDB" id="A0A1D9P4L9"/>
<protein>
    <recommendedName>
        <fullName evidence="4 7">GDP-mannose 4,6-dehydratase</fullName>
        <ecNumber evidence="4 7">4.2.1.47</ecNumber>
    </recommendedName>
    <alternativeName>
        <fullName evidence="7">GDP-D-mannose dehydratase</fullName>
    </alternativeName>
</protein>
<organism evidence="9 10">
    <name type="scientific">Butyrivibrio hungatei</name>
    <dbReference type="NCBI Taxonomy" id="185008"/>
    <lineage>
        <taxon>Bacteria</taxon>
        <taxon>Bacillati</taxon>
        <taxon>Bacillota</taxon>
        <taxon>Clostridia</taxon>
        <taxon>Lachnospirales</taxon>
        <taxon>Lachnospiraceae</taxon>
        <taxon>Butyrivibrio</taxon>
    </lineage>
</organism>
<dbReference type="SUPFAM" id="SSF51735">
    <property type="entry name" value="NAD(P)-binding Rossmann-fold domains"/>
    <property type="match status" value="1"/>
</dbReference>